<accession>A0ABW1XR14</accession>
<dbReference type="EMBL" id="JBHSUS010000001">
    <property type="protein sequence ID" value="MFC6441185.1"/>
    <property type="molecule type" value="Genomic_DNA"/>
</dbReference>
<organism evidence="1 2">
    <name type="scientific">Pseudobowmanella zhangzhouensis</name>
    <dbReference type="NCBI Taxonomy" id="1537679"/>
    <lineage>
        <taxon>Bacteria</taxon>
        <taxon>Pseudomonadati</taxon>
        <taxon>Pseudomonadota</taxon>
        <taxon>Gammaproteobacteria</taxon>
        <taxon>Alteromonadales</taxon>
        <taxon>Alteromonadaceae</taxon>
    </lineage>
</organism>
<evidence type="ECO:0000313" key="1">
    <source>
        <dbReference type="EMBL" id="MFC6441185.1"/>
    </source>
</evidence>
<dbReference type="RefSeq" id="WP_131258480.1">
    <property type="nucleotide sequence ID" value="NZ_JBHSUS010000001.1"/>
</dbReference>
<dbReference type="Proteomes" id="UP001596364">
    <property type="component" value="Unassembled WGS sequence"/>
</dbReference>
<name>A0ABW1XR14_9ALTE</name>
<reference evidence="2" key="1">
    <citation type="journal article" date="2019" name="Int. J. Syst. Evol. Microbiol.">
        <title>The Global Catalogue of Microorganisms (GCM) 10K type strain sequencing project: providing services to taxonomists for standard genome sequencing and annotation.</title>
        <authorList>
            <consortium name="The Broad Institute Genomics Platform"/>
            <consortium name="The Broad Institute Genome Sequencing Center for Infectious Disease"/>
            <person name="Wu L."/>
            <person name="Ma J."/>
        </authorList>
    </citation>
    <scope>NUCLEOTIDE SEQUENCE [LARGE SCALE GENOMIC DNA]</scope>
    <source>
        <strain evidence="2">CGMCC 1.16031</strain>
    </source>
</reference>
<evidence type="ECO:0000313" key="2">
    <source>
        <dbReference type="Proteomes" id="UP001596364"/>
    </source>
</evidence>
<evidence type="ECO:0008006" key="3">
    <source>
        <dbReference type="Google" id="ProtNLM"/>
    </source>
</evidence>
<comment type="caution">
    <text evidence="1">The sequence shown here is derived from an EMBL/GenBank/DDBJ whole genome shotgun (WGS) entry which is preliminary data.</text>
</comment>
<protein>
    <recommendedName>
        <fullName evidence="3">AAA domain-containing protein</fullName>
    </recommendedName>
</protein>
<proteinExistence type="predicted"/>
<gene>
    <name evidence="1" type="ORF">ACFP85_13615</name>
</gene>
<keyword evidence="2" id="KW-1185">Reference proteome</keyword>
<sequence length="165" mass="19102">MAHPYLRRQFGRIHRSRFDALRELRAPQPCDIEPDWNEDNRQSLAQFIGAVNKGQHASLCLVCQAEQALSFTLSEIAVHTEKTLMRVYTPLWLRQYHKQPDSNLQRLLADAEAGQQILYFDEADALFQVDGSLQWPRDFAKARCGLVFRCQWLPNQASQFDGLIQ</sequence>